<evidence type="ECO:0000313" key="2">
    <source>
        <dbReference type="Proteomes" id="UP000830395"/>
    </source>
</evidence>
<reference evidence="1" key="1">
    <citation type="submission" date="2020-02" db="EMBL/GenBank/DDBJ databases">
        <title>Genome sequencing of the panga catfish, Pangasius djambal.</title>
        <authorList>
            <person name="Wen M."/>
            <person name="Zahm M."/>
            <person name="Roques C."/>
            <person name="Cabau C."/>
            <person name="Klopp C."/>
            <person name="Donnadieu C."/>
            <person name="Jouanno E."/>
            <person name="Avarre J.-C."/>
            <person name="Campet M."/>
            <person name="Ha T."/>
            <person name="Dugue R."/>
            <person name="Lampietro C."/>
            <person name="Louis A."/>
            <person name="Herpin A."/>
            <person name="Echchiki A."/>
            <person name="Berthelot C."/>
            <person name="Parey E."/>
            <person name="Roest-Crollius H."/>
            <person name="Braasch I."/>
            <person name="Postlethwait J.H."/>
            <person name="Bobe J."/>
            <person name="Montfort J."/>
            <person name="Bouchez O."/>
            <person name="Begum T."/>
            <person name="Schartl M."/>
            <person name="Gustiano R."/>
            <person name="Guiguen Y."/>
        </authorList>
    </citation>
    <scope>NUCLEOTIDE SEQUENCE</scope>
    <source>
        <strain evidence="1">Pdj_M5554</strain>
    </source>
</reference>
<dbReference type="EMBL" id="CM040991">
    <property type="protein sequence ID" value="MCJ8742422.1"/>
    <property type="molecule type" value="Genomic_DNA"/>
</dbReference>
<dbReference type="Proteomes" id="UP000830395">
    <property type="component" value="Chromosome 17"/>
</dbReference>
<keyword evidence="2" id="KW-1185">Reference proteome</keyword>
<protein>
    <submittedName>
        <fullName evidence="1">Uncharacterized protein</fullName>
    </submittedName>
</protein>
<gene>
    <name evidence="1" type="ORF">PDJAM_G00081760</name>
</gene>
<evidence type="ECO:0000313" key="1">
    <source>
        <dbReference type="EMBL" id="MCJ8742422.1"/>
    </source>
</evidence>
<name>A0ACC5Z3H9_9TELE</name>
<proteinExistence type="predicted"/>
<comment type="caution">
    <text evidence="1">The sequence shown here is derived from an EMBL/GenBank/DDBJ whole genome shotgun (WGS) entry which is preliminary data.</text>
</comment>
<organism evidence="1 2">
    <name type="scientific">Pangasius djambal</name>
    <dbReference type="NCBI Taxonomy" id="1691987"/>
    <lineage>
        <taxon>Eukaryota</taxon>
        <taxon>Metazoa</taxon>
        <taxon>Chordata</taxon>
        <taxon>Craniata</taxon>
        <taxon>Vertebrata</taxon>
        <taxon>Euteleostomi</taxon>
        <taxon>Actinopterygii</taxon>
        <taxon>Neopterygii</taxon>
        <taxon>Teleostei</taxon>
        <taxon>Ostariophysi</taxon>
        <taxon>Siluriformes</taxon>
        <taxon>Pangasiidae</taxon>
        <taxon>Pangasius</taxon>
    </lineage>
</organism>
<sequence>MLPPPCFTMAPWPVHCKFSQNCDTDSVYYWMTINVEVNGSKSNELEISTWLQNLFQNQTECSPTLPTVTPLKINATSPSGVGSAPITAAILQNVSSDTTNLFFTGTLGNSSVSNGSETTKNIFKDVMVMCANKTAIRQTTCTVLLQLTQPTRRCCIIQTVSTVQNKSSIQAYVVGDNVEQVVKGICRSSTSGPPVGSFEKCNGSLSPDIPCNSNATVNVSCSGNSETAYVSLGIPDQMNCTFENQPNTCNCSSYCNSTAAYYGLDIETADFNFNMTQVSFLVKLYCVP</sequence>
<accession>A0ACC5Z3H9</accession>